<sequence>MLGDTGSFPACAEGDTVVSRGTGFRVRASAGAPVEVPQYCDLVLDAADYHDTIRVPLIVGDSMNLPDGPDAEGYAIFDRTDSLFDQRAEYDWVDLRGLGAELGLGSDETVVLPLPAGFGAWRFYGRDYDSLSVCSNGFIAAGSSDRVDFVNVQLPYQRAPGNIVAAVWGRLDASAGGSIRFHHDTVGRCVIVEYDSIRYLGESAFEQVQVQVYDRSVPTPTGDNRIEIHFKTVNHFERVTVGLQNHDGSAGLTHYWNRWRPRTAAPLVPGQALAIEAMAPIGIAEPARMSVPARLSAHPSVFRSRLLVTGGREPGPLAVFDAAGRRVAELAPVRPGEWQWHGRDESGFPCPAGVYFLRAGPAGVRAVFAP</sequence>
<proteinExistence type="predicted"/>
<evidence type="ECO:0000313" key="1">
    <source>
        <dbReference type="EMBL" id="HDQ99726.1"/>
    </source>
</evidence>
<name>A0A7V0XFI5_UNCW3</name>
<comment type="caution">
    <text evidence="1">The sequence shown here is derived from an EMBL/GenBank/DDBJ whole genome shotgun (WGS) entry which is preliminary data.</text>
</comment>
<gene>
    <name evidence="1" type="ORF">ENN51_05535</name>
</gene>
<organism evidence="1">
    <name type="scientific">candidate division WOR-3 bacterium</name>
    <dbReference type="NCBI Taxonomy" id="2052148"/>
    <lineage>
        <taxon>Bacteria</taxon>
        <taxon>Bacteria division WOR-3</taxon>
    </lineage>
</organism>
<protein>
    <submittedName>
        <fullName evidence="1">Uncharacterized protein</fullName>
    </submittedName>
</protein>
<dbReference type="AlphaFoldDB" id="A0A7V0XFI5"/>
<accession>A0A7V0XFI5</accession>
<reference evidence="1" key="1">
    <citation type="journal article" date="2020" name="mSystems">
        <title>Genome- and Community-Level Interaction Insights into Carbon Utilization and Element Cycling Functions of Hydrothermarchaeota in Hydrothermal Sediment.</title>
        <authorList>
            <person name="Zhou Z."/>
            <person name="Liu Y."/>
            <person name="Xu W."/>
            <person name="Pan J."/>
            <person name="Luo Z.H."/>
            <person name="Li M."/>
        </authorList>
    </citation>
    <scope>NUCLEOTIDE SEQUENCE [LARGE SCALE GENOMIC DNA]</scope>
    <source>
        <strain evidence="1">SpSt-1182</strain>
    </source>
</reference>
<dbReference type="Proteomes" id="UP000885672">
    <property type="component" value="Unassembled WGS sequence"/>
</dbReference>
<dbReference type="EMBL" id="DSBX01000207">
    <property type="protein sequence ID" value="HDQ99726.1"/>
    <property type="molecule type" value="Genomic_DNA"/>
</dbReference>